<evidence type="ECO:0000256" key="1">
    <source>
        <dbReference type="ARBA" id="ARBA00004442"/>
    </source>
</evidence>
<evidence type="ECO:0000313" key="11">
    <source>
        <dbReference type="Proteomes" id="UP000676409"/>
    </source>
</evidence>
<dbReference type="GO" id="GO:0015562">
    <property type="term" value="F:efflux transmembrane transporter activity"/>
    <property type="evidence" value="ECO:0007669"/>
    <property type="project" value="InterPro"/>
</dbReference>
<protein>
    <submittedName>
        <fullName evidence="10">TolC family protein</fullName>
    </submittedName>
</protein>
<accession>A0A975IX19</accession>
<evidence type="ECO:0000256" key="2">
    <source>
        <dbReference type="ARBA" id="ARBA00007613"/>
    </source>
</evidence>
<evidence type="ECO:0000256" key="4">
    <source>
        <dbReference type="ARBA" id="ARBA00022452"/>
    </source>
</evidence>
<name>A0A975IX19_9CAUL</name>
<dbReference type="RefSeq" id="WP_211940486.1">
    <property type="nucleotide sequence ID" value="NZ_CP073078.1"/>
</dbReference>
<feature type="signal peptide" evidence="9">
    <location>
        <begin position="1"/>
        <end position="28"/>
    </location>
</feature>
<keyword evidence="4" id="KW-1134">Transmembrane beta strand</keyword>
<evidence type="ECO:0000313" key="10">
    <source>
        <dbReference type="EMBL" id="QUD90435.1"/>
    </source>
</evidence>
<comment type="similarity">
    <text evidence="2">Belongs to the outer membrane factor (OMF) (TC 1.B.17) family.</text>
</comment>
<evidence type="ECO:0000256" key="8">
    <source>
        <dbReference type="SAM" id="MobiDB-lite"/>
    </source>
</evidence>
<organism evidence="10 11">
    <name type="scientific">Phenylobacterium montanum</name>
    <dbReference type="NCBI Taxonomy" id="2823693"/>
    <lineage>
        <taxon>Bacteria</taxon>
        <taxon>Pseudomonadati</taxon>
        <taxon>Pseudomonadota</taxon>
        <taxon>Alphaproteobacteria</taxon>
        <taxon>Caulobacterales</taxon>
        <taxon>Caulobacteraceae</taxon>
        <taxon>Phenylobacterium</taxon>
    </lineage>
</organism>
<keyword evidence="7" id="KW-0998">Cell outer membrane</keyword>
<dbReference type="GO" id="GO:1990281">
    <property type="term" value="C:efflux pump complex"/>
    <property type="evidence" value="ECO:0007669"/>
    <property type="project" value="TreeGrafter"/>
</dbReference>
<evidence type="ECO:0000256" key="6">
    <source>
        <dbReference type="ARBA" id="ARBA00023136"/>
    </source>
</evidence>
<dbReference type="InterPro" id="IPR051906">
    <property type="entry name" value="TolC-like"/>
</dbReference>
<dbReference type="AlphaFoldDB" id="A0A975IX19"/>
<dbReference type="EMBL" id="CP073078">
    <property type="protein sequence ID" value="QUD90435.1"/>
    <property type="molecule type" value="Genomic_DNA"/>
</dbReference>
<keyword evidence="3" id="KW-0813">Transport</keyword>
<proteinExistence type="inferred from homology"/>
<feature type="region of interest" description="Disordered" evidence="8">
    <location>
        <begin position="473"/>
        <end position="500"/>
    </location>
</feature>
<keyword evidence="9" id="KW-0732">Signal</keyword>
<dbReference type="Proteomes" id="UP000676409">
    <property type="component" value="Chromosome"/>
</dbReference>
<evidence type="ECO:0000256" key="7">
    <source>
        <dbReference type="ARBA" id="ARBA00023237"/>
    </source>
</evidence>
<evidence type="ECO:0000256" key="3">
    <source>
        <dbReference type="ARBA" id="ARBA00022448"/>
    </source>
</evidence>
<dbReference type="GO" id="GO:0015288">
    <property type="term" value="F:porin activity"/>
    <property type="evidence" value="ECO:0007669"/>
    <property type="project" value="TreeGrafter"/>
</dbReference>
<keyword evidence="5" id="KW-0812">Transmembrane</keyword>
<sequence>MNPPGRGWAAPLSAALLSALAAAGAARAETLADAIALAYQTNPALLAGRADLRALDERFVQARAQLGPTVQLSASGDRNASKVRESSLFSNGLVKSRYYGIDSESLRIVLSQPLYTGGQAGMEIRASEADVLAGRQVLRQQEATILGQVITAYADVLLNRDLVTIAQQNIDILRDQDKEIEAKFAVREVTATDRALTQARLIAAQVDLSRARANLQDAEAAYVAAVGQQPGQLEPLPDLPGLPQTVDAAFDAADTLNPQVQAAQFTEMASRLRVAEAKAADGVQVSIGGSYSREPLAPYLRDQRIISYDATFQVSKNLYTAGTHDSRVRQALEDNNRDNLKIADARRQVVMNLAKAWNDLALRRSILIKLHDQLDQEAKSYQGSKLEARIGIRTTFDTLNAEQEYQATKVSLFQTFHDEYLTRVAVLAAMGLLQGEDIDPSIKPYRPEASFKKVSARAALPWEGLVQALDGAAGPWPKREPASRDVLGVNRPSATDGLPAPPRWSDLAAYLAPPAFK</sequence>
<dbReference type="Pfam" id="PF02321">
    <property type="entry name" value="OEP"/>
    <property type="match status" value="2"/>
</dbReference>
<evidence type="ECO:0000256" key="5">
    <source>
        <dbReference type="ARBA" id="ARBA00022692"/>
    </source>
</evidence>
<evidence type="ECO:0000256" key="9">
    <source>
        <dbReference type="SAM" id="SignalP"/>
    </source>
</evidence>
<comment type="subcellular location">
    <subcellularLocation>
        <location evidence="1">Cell outer membrane</location>
    </subcellularLocation>
</comment>
<dbReference type="SUPFAM" id="SSF56954">
    <property type="entry name" value="Outer membrane efflux proteins (OEP)"/>
    <property type="match status" value="1"/>
</dbReference>
<dbReference type="KEGG" id="caul:KCG34_11505"/>
<keyword evidence="6" id="KW-0472">Membrane</keyword>
<dbReference type="Gene3D" id="1.20.1600.10">
    <property type="entry name" value="Outer membrane efflux proteins (OEP)"/>
    <property type="match status" value="1"/>
</dbReference>
<reference evidence="10" key="1">
    <citation type="submission" date="2021-04" db="EMBL/GenBank/DDBJ databases">
        <title>The complete genome sequence of Caulobacter sp. S6.</title>
        <authorList>
            <person name="Tang Y."/>
            <person name="Ouyang W."/>
            <person name="Liu Q."/>
            <person name="Huang B."/>
            <person name="Guo Z."/>
            <person name="Lei P."/>
        </authorList>
    </citation>
    <scope>NUCLEOTIDE SEQUENCE</scope>
    <source>
        <strain evidence="10">S6</strain>
    </source>
</reference>
<gene>
    <name evidence="10" type="ORF">KCG34_11505</name>
</gene>
<dbReference type="PANTHER" id="PTHR30026:SF22">
    <property type="entry name" value="OUTER MEMBRANE EFFLUX PROTEIN"/>
    <property type="match status" value="1"/>
</dbReference>
<keyword evidence="11" id="KW-1185">Reference proteome</keyword>
<dbReference type="GO" id="GO:0009279">
    <property type="term" value="C:cell outer membrane"/>
    <property type="evidence" value="ECO:0007669"/>
    <property type="project" value="UniProtKB-SubCell"/>
</dbReference>
<feature type="chain" id="PRO_5038053205" evidence="9">
    <location>
        <begin position="29"/>
        <end position="517"/>
    </location>
</feature>
<dbReference type="InterPro" id="IPR003423">
    <property type="entry name" value="OMP_efflux"/>
</dbReference>
<dbReference type="PANTHER" id="PTHR30026">
    <property type="entry name" value="OUTER MEMBRANE PROTEIN TOLC"/>
    <property type="match status" value="1"/>
</dbReference>